<organism evidence="2 3">
    <name type="scientific">Mycena sanguinolenta</name>
    <dbReference type="NCBI Taxonomy" id="230812"/>
    <lineage>
        <taxon>Eukaryota</taxon>
        <taxon>Fungi</taxon>
        <taxon>Dikarya</taxon>
        <taxon>Basidiomycota</taxon>
        <taxon>Agaricomycotina</taxon>
        <taxon>Agaricomycetes</taxon>
        <taxon>Agaricomycetidae</taxon>
        <taxon>Agaricales</taxon>
        <taxon>Marasmiineae</taxon>
        <taxon>Mycenaceae</taxon>
        <taxon>Mycena</taxon>
    </lineage>
</organism>
<dbReference type="EMBL" id="JACAZH010000014">
    <property type="protein sequence ID" value="KAF7350613.1"/>
    <property type="molecule type" value="Genomic_DNA"/>
</dbReference>
<proteinExistence type="predicted"/>
<name>A0A8H6XYF0_9AGAR</name>
<keyword evidence="3" id="KW-1185">Reference proteome</keyword>
<gene>
    <name evidence="2" type="ORF">MSAN_01621400</name>
</gene>
<evidence type="ECO:0000256" key="1">
    <source>
        <dbReference type="SAM" id="MobiDB-lite"/>
    </source>
</evidence>
<sequence length="376" mass="40909">MHARDEERHGPSVFFLARAIPAVPRWWCKRGRGERNGRGNTNDEDEDKADDAQGRASPRRRRAFAGLDPHSWIRHTNDILITLYSSSSAPVSVSPSASRHPPHQILLEAAAHSLASTYTVRTQCLLSQIQLAATQRSRTTLALGDIVPRTDFQLVSRGRVQRMRGEKSVRCPSRCDGENLSAQFMDFDENVGGGKVCACLTLHLTHLLDAVVEVGTGEAVVEDEAETEERAVLKGWRKSPDGGEREASSSALDFVLIPSAAAAVDVERHDLVFLSVDTAMRRTAGCNEDDVGQGSSPPSSCAPPCAPPSLIGGCTFLFFFNYQLEFHPAESCFALILVYVLRLVPVLVLGPVLLPVPELVLVWLAVVTPSLRASPA</sequence>
<protein>
    <submittedName>
        <fullName evidence="2">Uncharacterized protein</fullName>
    </submittedName>
</protein>
<comment type="caution">
    <text evidence="2">The sequence shown here is derived from an EMBL/GenBank/DDBJ whole genome shotgun (WGS) entry which is preliminary data.</text>
</comment>
<dbReference type="AlphaFoldDB" id="A0A8H6XYF0"/>
<dbReference type="Proteomes" id="UP000623467">
    <property type="component" value="Unassembled WGS sequence"/>
</dbReference>
<evidence type="ECO:0000313" key="3">
    <source>
        <dbReference type="Proteomes" id="UP000623467"/>
    </source>
</evidence>
<feature type="region of interest" description="Disordered" evidence="1">
    <location>
        <begin position="30"/>
        <end position="61"/>
    </location>
</feature>
<reference evidence="2" key="1">
    <citation type="submission" date="2020-05" db="EMBL/GenBank/DDBJ databases">
        <title>Mycena genomes resolve the evolution of fungal bioluminescence.</title>
        <authorList>
            <person name="Tsai I.J."/>
        </authorList>
    </citation>
    <scope>NUCLEOTIDE SEQUENCE</scope>
    <source>
        <strain evidence="2">160909Yilan</strain>
    </source>
</reference>
<accession>A0A8H6XYF0</accession>
<evidence type="ECO:0000313" key="2">
    <source>
        <dbReference type="EMBL" id="KAF7350613.1"/>
    </source>
</evidence>